<evidence type="ECO:0000256" key="1">
    <source>
        <dbReference type="ARBA" id="ARBA00004141"/>
    </source>
</evidence>
<feature type="transmembrane region" description="Helical" evidence="7">
    <location>
        <begin position="91"/>
        <end position="112"/>
    </location>
</feature>
<accession>A0A318D4L2</accession>
<dbReference type="GO" id="GO:0006508">
    <property type="term" value="P:proteolysis"/>
    <property type="evidence" value="ECO:0007669"/>
    <property type="project" value="UniProtKB-KW"/>
</dbReference>
<feature type="transmembrane region" description="Helical" evidence="7">
    <location>
        <begin position="57"/>
        <end position="79"/>
    </location>
</feature>
<proteinExistence type="inferred from homology"/>
<dbReference type="Gene3D" id="1.20.1540.10">
    <property type="entry name" value="Rhomboid-like"/>
    <property type="match status" value="1"/>
</dbReference>
<protein>
    <submittedName>
        <fullName evidence="9">Rhomboid family intramembrane serine protease</fullName>
    </submittedName>
</protein>
<reference evidence="9 10" key="1">
    <citation type="submission" date="2018-05" db="EMBL/GenBank/DDBJ databases">
        <title>Kangiella spongicola genome sequence.</title>
        <authorList>
            <person name="Maclea K.S."/>
            <person name="Goen A.E."/>
            <person name="Kelley C."/>
            <person name="Underriner A."/>
            <person name="Silverwood T."/>
            <person name="Trachtenberg A.M."/>
        </authorList>
    </citation>
    <scope>NUCLEOTIDE SEQUENCE [LARGE SCALE GENOMIC DNA]</scope>
    <source>
        <strain evidence="9 10">ATCC BAA-2076</strain>
    </source>
</reference>
<dbReference type="Pfam" id="PF01694">
    <property type="entry name" value="Rhomboid"/>
    <property type="match status" value="1"/>
</dbReference>
<feature type="domain" description="Peptidase S54 rhomboid" evidence="8">
    <location>
        <begin position="49"/>
        <end position="200"/>
    </location>
</feature>
<keyword evidence="10" id="KW-1185">Reference proteome</keyword>
<dbReference type="InterPro" id="IPR050925">
    <property type="entry name" value="Rhomboid_protease_S54"/>
</dbReference>
<evidence type="ECO:0000313" key="9">
    <source>
        <dbReference type="EMBL" id="PXF64256.1"/>
    </source>
</evidence>
<organism evidence="9 10">
    <name type="scientific">Kangiella spongicola</name>
    <dbReference type="NCBI Taxonomy" id="796379"/>
    <lineage>
        <taxon>Bacteria</taxon>
        <taxon>Pseudomonadati</taxon>
        <taxon>Pseudomonadota</taxon>
        <taxon>Gammaproteobacteria</taxon>
        <taxon>Kangiellales</taxon>
        <taxon>Kangiellaceae</taxon>
        <taxon>Kangiella</taxon>
    </lineage>
</organism>
<evidence type="ECO:0000259" key="8">
    <source>
        <dbReference type="Pfam" id="PF01694"/>
    </source>
</evidence>
<evidence type="ECO:0000313" key="10">
    <source>
        <dbReference type="Proteomes" id="UP000247689"/>
    </source>
</evidence>
<dbReference type="EMBL" id="QICH01000001">
    <property type="protein sequence ID" value="PXF64256.1"/>
    <property type="molecule type" value="Genomic_DNA"/>
</dbReference>
<evidence type="ECO:0000256" key="4">
    <source>
        <dbReference type="ARBA" id="ARBA00022801"/>
    </source>
</evidence>
<dbReference type="SUPFAM" id="SSF144091">
    <property type="entry name" value="Rhomboid-like"/>
    <property type="match status" value="1"/>
</dbReference>
<dbReference type="AlphaFoldDB" id="A0A318D4L2"/>
<feature type="transmembrane region" description="Helical" evidence="7">
    <location>
        <begin position="124"/>
        <end position="142"/>
    </location>
</feature>
<comment type="subcellular location">
    <subcellularLocation>
        <location evidence="1">Membrane</location>
        <topology evidence="1">Multi-pass membrane protein</topology>
    </subcellularLocation>
</comment>
<dbReference type="GO" id="GO:0016020">
    <property type="term" value="C:membrane"/>
    <property type="evidence" value="ECO:0007669"/>
    <property type="project" value="UniProtKB-SubCell"/>
</dbReference>
<evidence type="ECO:0000256" key="7">
    <source>
        <dbReference type="SAM" id="Phobius"/>
    </source>
</evidence>
<keyword evidence="5 7" id="KW-1133">Transmembrane helix</keyword>
<evidence type="ECO:0000256" key="6">
    <source>
        <dbReference type="ARBA" id="ARBA00023136"/>
    </source>
</evidence>
<feature type="transmembrane region" description="Helical" evidence="7">
    <location>
        <begin position="178"/>
        <end position="200"/>
    </location>
</feature>
<feature type="transmembrane region" description="Helical" evidence="7">
    <location>
        <begin position="154"/>
        <end position="172"/>
    </location>
</feature>
<dbReference type="RefSeq" id="WP_110200095.1">
    <property type="nucleotide sequence ID" value="NZ_QICH01000001.1"/>
</dbReference>
<evidence type="ECO:0000256" key="2">
    <source>
        <dbReference type="ARBA" id="ARBA00009045"/>
    </source>
</evidence>
<gene>
    <name evidence="9" type="ORF">DL796_03725</name>
</gene>
<dbReference type="GO" id="GO:0004252">
    <property type="term" value="F:serine-type endopeptidase activity"/>
    <property type="evidence" value="ECO:0007669"/>
    <property type="project" value="InterPro"/>
</dbReference>
<dbReference type="PANTHER" id="PTHR43731:SF14">
    <property type="entry name" value="PRESENILIN-ASSOCIATED RHOMBOID-LIKE PROTEIN, MITOCHONDRIAL"/>
    <property type="match status" value="1"/>
</dbReference>
<comment type="similarity">
    <text evidence="2">Belongs to the peptidase S54 family.</text>
</comment>
<sequence length="205" mass="23175">MLEDFMKRTGWMTKLLVGISVLVSIITLSGTNREITSLFTFNWELIQQGQLHRLVTPIFLHFMIGSLPIHLIFNMMWLWDLGGSIEKDRGPWYLLTLVLIIGIASNMAQYFAEYWMEGYVSPRYIFGGMSGVVYGLLGFIFMRRKFDPFYRVPLHPGIMQFMLIWLVLGFVLNSTGMIGIANAAHLIGLVAGGALGIITAKTKAF</sequence>
<evidence type="ECO:0000256" key="3">
    <source>
        <dbReference type="ARBA" id="ARBA00022692"/>
    </source>
</evidence>
<keyword evidence="9" id="KW-0645">Protease</keyword>
<keyword evidence="3 7" id="KW-0812">Transmembrane</keyword>
<name>A0A318D4L2_9GAMM</name>
<dbReference type="OrthoDB" id="9778341at2"/>
<dbReference type="InterPro" id="IPR035952">
    <property type="entry name" value="Rhomboid-like_sf"/>
</dbReference>
<dbReference type="Proteomes" id="UP000247689">
    <property type="component" value="Unassembled WGS sequence"/>
</dbReference>
<dbReference type="PANTHER" id="PTHR43731">
    <property type="entry name" value="RHOMBOID PROTEASE"/>
    <property type="match status" value="1"/>
</dbReference>
<evidence type="ECO:0000256" key="5">
    <source>
        <dbReference type="ARBA" id="ARBA00022989"/>
    </source>
</evidence>
<keyword evidence="4" id="KW-0378">Hydrolase</keyword>
<comment type="caution">
    <text evidence="9">The sequence shown here is derived from an EMBL/GenBank/DDBJ whole genome shotgun (WGS) entry which is preliminary data.</text>
</comment>
<dbReference type="InterPro" id="IPR022764">
    <property type="entry name" value="Peptidase_S54_rhomboid_dom"/>
</dbReference>
<keyword evidence="6 7" id="KW-0472">Membrane</keyword>